<protein>
    <submittedName>
        <fullName evidence="2">Uncharacterized protein</fullName>
    </submittedName>
</protein>
<name>A0A0F9AXJ4_9ZZZZ</name>
<accession>A0A0F9AXJ4</accession>
<comment type="caution">
    <text evidence="2">The sequence shown here is derived from an EMBL/GenBank/DDBJ whole genome shotgun (WGS) entry which is preliminary data.</text>
</comment>
<gene>
    <name evidence="2" type="ORF">LCGC14_2796870</name>
</gene>
<feature type="transmembrane region" description="Helical" evidence="1">
    <location>
        <begin position="59"/>
        <end position="78"/>
    </location>
</feature>
<dbReference type="EMBL" id="LAZR01052381">
    <property type="protein sequence ID" value="KKK83089.1"/>
    <property type="molecule type" value="Genomic_DNA"/>
</dbReference>
<keyword evidence="1" id="KW-1133">Transmembrane helix</keyword>
<sequence>MNQENDCRILNDNFKEMRDCPNFETTILYFLKRLLLVESYDNIDDAIHEFCFWLQFDKIILLTFFCGCILLPILDKCISVII</sequence>
<organism evidence="2">
    <name type="scientific">marine sediment metagenome</name>
    <dbReference type="NCBI Taxonomy" id="412755"/>
    <lineage>
        <taxon>unclassified sequences</taxon>
        <taxon>metagenomes</taxon>
        <taxon>ecological metagenomes</taxon>
    </lineage>
</organism>
<proteinExistence type="predicted"/>
<dbReference type="AlphaFoldDB" id="A0A0F9AXJ4"/>
<keyword evidence="1" id="KW-0812">Transmembrane</keyword>
<evidence type="ECO:0000313" key="2">
    <source>
        <dbReference type="EMBL" id="KKK83089.1"/>
    </source>
</evidence>
<evidence type="ECO:0000256" key="1">
    <source>
        <dbReference type="SAM" id="Phobius"/>
    </source>
</evidence>
<reference evidence="2" key="1">
    <citation type="journal article" date="2015" name="Nature">
        <title>Complex archaea that bridge the gap between prokaryotes and eukaryotes.</title>
        <authorList>
            <person name="Spang A."/>
            <person name="Saw J.H."/>
            <person name="Jorgensen S.L."/>
            <person name="Zaremba-Niedzwiedzka K."/>
            <person name="Martijn J."/>
            <person name="Lind A.E."/>
            <person name="van Eijk R."/>
            <person name="Schleper C."/>
            <person name="Guy L."/>
            <person name="Ettema T.J."/>
        </authorList>
    </citation>
    <scope>NUCLEOTIDE SEQUENCE</scope>
</reference>
<keyword evidence="1" id="KW-0472">Membrane</keyword>
<feature type="non-terminal residue" evidence="2">
    <location>
        <position position="82"/>
    </location>
</feature>